<keyword evidence="3" id="KW-1185">Reference proteome</keyword>
<evidence type="ECO:0000313" key="2">
    <source>
        <dbReference type="EMBL" id="QUD86790.1"/>
    </source>
</evidence>
<dbReference type="AlphaFoldDB" id="A0A975ITJ2"/>
<proteinExistence type="predicted"/>
<organism evidence="2 3">
    <name type="scientific">Phenylobacterium montanum</name>
    <dbReference type="NCBI Taxonomy" id="2823693"/>
    <lineage>
        <taxon>Bacteria</taxon>
        <taxon>Pseudomonadati</taxon>
        <taxon>Pseudomonadota</taxon>
        <taxon>Alphaproteobacteria</taxon>
        <taxon>Caulobacterales</taxon>
        <taxon>Caulobacteraceae</taxon>
        <taxon>Phenylobacterium</taxon>
    </lineage>
</organism>
<keyword evidence="1" id="KW-0472">Membrane</keyword>
<sequence>MMLSDTALGLVSMIAIAVIPFGFFLLLLRERSSRPANFTGLERWVFKPLMWAARAFAAALLAFDGYQWLQRAWRMQNWPLIILLGLASVIAVASWLVPDKVLTNLRRRASGRMKRRMGIAL</sequence>
<evidence type="ECO:0000313" key="3">
    <source>
        <dbReference type="Proteomes" id="UP000676409"/>
    </source>
</evidence>
<keyword evidence="1" id="KW-1133">Transmembrane helix</keyword>
<reference evidence="2" key="1">
    <citation type="submission" date="2021-04" db="EMBL/GenBank/DDBJ databases">
        <title>The complete genome sequence of Caulobacter sp. S6.</title>
        <authorList>
            <person name="Tang Y."/>
            <person name="Ouyang W."/>
            <person name="Liu Q."/>
            <person name="Huang B."/>
            <person name="Guo Z."/>
            <person name="Lei P."/>
        </authorList>
    </citation>
    <scope>NUCLEOTIDE SEQUENCE</scope>
    <source>
        <strain evidence="2">S6</strain>
    </source>
</reference>
<feature type="transmembrane region" description="Helical" evidence="1">
    <location>
        <begin position="49"/>
        <end position="66"/>
    </location>
</feature>
<accession>A0A975ITJ2</accession>
<dbReference type="RefSeq" id="WP_211936842.1">
    <property type="nucleotide sequence ID" value="NZ_CP073078.1"/>
</dbReference>
<gene>
    <name evidence="2" type="ORF">KCG34_17150</name>
</gene>
<dbReference type="Proteomes" id="UP000676409">
    <property type="component" value="Chromosome"/>
</dbReference>
<feature type="transmembrane region" description="Helical" evidence="1">
    <location>
        <begin position="6"/>
        <end position="28"/>
    </location>
</feature>
<evidence type="ECO:0000256" key="1">
    <source>
        <dbReference type="SAM" id="Phobius"/>
    </source>
</evidence>
<keyword evidence="1" id="KW-0812">Transmembrane</keyword>
<feature type="transmembrane region" description="Helical" evidence="1">
    <location>
        <begin position="78"/>
        <end position="98"/>
    </location>
</feature>
<name>A0A975ITJ2_9CAUL</name>
<protein>
    <submittedName>
        <fullName evidence="2">Uncharacterized protein</fullName>
    </submittedName>
</protein>
<dbReference type="KEGG" id="caul:KCG34_17150"/>
<dbReference type="EMBL" id="CP073078">
    <property type="protein sequence ID" value="QUD86790.1"/>
    <property type="molecule type" value="Genomic_DNA"/>
</dbReference>